<proteinExistence type="predicted"/>
<accession>K0BEF6</accession>
<organism evidence="1 2">
    <name type="scientific">Candidatus Nitrosopumilus sediminis</name>
    <dbReference type="NCBI Taxonomy" id="1229909"/>
    <lineage>
        <taxon>Archaea</taxon>
        <taxon>Nitrososphaerota</taxon>
        <taxon>Nitrososphaeria</taxon>
        <taxon>Nitrosopumilales</taxon>
        <taxon>Nitrosopumilaceae</taxon>
        <taxon>Nitrosopumilus</taxon>
    </lineage>
</organism>
<reference evidence="1 2" key="1">
    <citation type="journal article" date="2012" name="J. Bacteriol.">
        <title>Draft Genome Sequence of an Ammonia-Oxidizing Archaeon, "Candidatus Nitrosopumilus sediminis" AR2, from Svalbard in the Arctic Circle.</title>
        <authorList>
            <person name="Park S.J."/>
            <person name="Kim J.G."/>
            <person name="Jung M.Y."/>
            <person name="Kim S.J."/>
            <person name="Cha I.T."/>
            <person name="Ghai R."/>
            <person name="Martin-Cuadrado A.B."/>
            <person name="Rodriguez-Valera F."/>
            <person name="Rhee S.K."/>
        </authorList>
    </citation>
    <scope>NUCLEOTIDE SEQUENCE [LARGE SCALE GENOMIC DNA]</scope>
    <source>
        <strain evidence="1 2">AR2</strain>
    </source>
</reference>
<dbReference type="STRING" id="1229909.NSED_08000"/>
<dbReference type="OrthoDB" id="373191at2157"/>
<dbReference type="PATRIC" id="fig|1229909.8.peg.1757"/>
<dbReference type="Proteomes" id="UP000006100">
    <property type="component" value="Chromosome"/>
</dbReference>
<dbReference type="EMBL" id="CP003843">
    <property type="protein sequence ID" value="AFS83392.1"/>
    <property type="molecule type" value="Genomic_DNA"/>
</dbReference>
<evidence type="ECO:0000313" key="1">
    <source>
        <dbReference type="EMBL" id="AFS83392.1"/>
    </source>
</evidence>
<evidence type="ECO:0000313" key="2">
    <source>
        <dbReference type="Proteomes" id="UP000006100"/>
    </source>
</evidence>
<dbReference type="KEGG" id="nir:NSED_08000"/>
<gene>
    <name evidence="1" type="ORF">NSED_08000</name>
</gene>
<keyword evidence="2" id="KW-1185">Reference proteome</keyword>
<sequence>MIDLETKSLEYLQKLLEKTQDSFDGLSNRWNELQPRKDFNVKISEDFHLGFVFGKLEDDFVSWFYSEYGRSMTDHEYRQFWIKCRELVRSLHKKYDVFYFQE</sequence>
<protein>
    <submittedName>
        <fullName evidence="1">Uncharacterized protein</fullName>
    </submittedName>
</protein>
<dbReference type="HOGENOM" id="CLU_2270918_0_0_2"/>
<name>K0BEF6_9ARCH</name>
<dbReference type="AlphaFoldDB" id="K0BEF6"/>